<sequence length="525" mass="56756">MPRPKRTKVASRVAATRVAQPPVTTQDPPKKTTTKEITDSFSDDSDGLVVKSRKPSCRRRALQAELEDYSMSGALPVEDTEPQKEAEAAPTKAQSGNPIARSDNNLAPSATTRQTVSAPDGASIFPGTGAVSGEESSLLDPSLLTFGSLDEDSPAHGTRPPSAIKVSATPAHETSILALTNFKRRPRQPSLLRMVHQTTDLEDNDHDDLDSFGDFSPDKESTPLHPRKSGQGANESAANESSLLSPHSETRKRRKVSSPVIQVPRSSPPYEAPSRIQVANSQPSRASSPSLPEDVVETQENASDDALPEPEDLSGIMAPPRSSSPVPDENEQPVPEDVQLKGRGRRSRTVRKDDEDGGGKAKATRQKPATAISTAKLEALLPRRRTRATRRQRDEYDINSSDESDDAPIDSDQDELQLPARRLARQPKKANQRKTSRTAKKAAPAAEKGRRTTKTYGRRTSSDKENPAADDDEVDVSGSTEPTEVSVSVPSSTLAAIAKKFEDVDAWEMDFETVDVGGGSSSPWR</sequence>
<dbReference type="EMBL" id="MU006568">
    <property type="protein sequence ID" value="KAF2748630.1"/>
    <property type="molecule type" value="Genomic_DNA"/>
</dbReference>
<keyword evidence="3" id="KW-1185">Reference proteome</keyword>
<protein>
    <submittedName>
        <fullName evidence="2">Uncharacterized protein</fullName>
    </submittedName>
</protein>
<feature type="compositionally biased region" description="Polar residues" evidence="1">
    <location>
        <begin position="231"/>
        <end position="247"/>
    </location>
</feature>
<feature type="compositionally biased region" description="Basic and acidic residues" evidence="1">
    <location>
        <begin position="350"/>
        <end position="359"/>
    </location>
</feature>
<feature type="compositionally biased region" description="Acidic residues" evidence="1">
    <location>
        <begin position="400"/>
        <end position="415"/>
    </location>
</feature>
<dbReference type="AlphaFoldDB" id="A0A6A6VGC2"/>
<feature type="region of interest" description="Disordered" evidence="1">
    <location>
        <begin position="1"/>
        <end position="490"/>
    </location>
</feature>
<feature type="compositionally biased region" description="Low complexity" evidence="1">
    <location>
        <begin position="476"/>
        <end position="490"/>
    </location>
</feature>
<organism evidence="2 3">
    <name type="scientific">Sporormia fimetaria CBS 119925</name>
    <dbReference type="NCBI Taxonomy" id="1340428"/>
    <lineage>
        <taxon>Eukaryota</taxon>
        <taxon>Fungi</taxon>
        <taxon>Dikarya</taxon>
        <taxon>Ascomycota</taxon>
        <taxon>Pezizomycotina</taxon>
        <taxon>Dothideomycetes</taxon>
        <taxon>Pleosporomycetidae</taxon>
        <taxon>Pleosporales</taxon>
        <taxon>Sporormiaceae</taxon>
        <taxon>Sporormia</taxon>
    </lineage>
</organism>
<feature type="compositionally biased region" description="Acidic residues" evidence="1">
    <location>
        <begin position="294"/>
        <end position="312"/>
    </location>
</feature>
<evidence type="ECO:0000313" key="2">
    <source>
        <dbReference type="EMBL" id="KAF2748630.1"/>
    </source>
</evidence>
<name>A0A6A6VGC2_9PLEO</name>
<feature type="compositionally biased region" description="Polar residues" evidence="1">
    <location>
        <begin position="277"/>
        <end position="290"/>
    </location>
</feature>
<gene>
    <name evidence="2" type="ORF">M011DRAFT_399994</name>
</gene>
<reference evidence="2" key="1">
    <citation type="journal article" date="2020" name="Stud. Mycol.">
        <title>101 Dothideomycetes genomes: a test case for predicting lifestyles and emergence of pathogens.</title>
        <authorList>
            <person name="Haridas S."/>
            <person name="Albert R."/>
            <person name="Binder M."/>
            <person name="Bloem J."/>
            <person name="Labutti K."/>
            <person name="Salamov A."/>
            <person name="Andreopoulos B."/>
            <person name="Baker S."/>
            <person name="Barry K."/>
            <person name="Bills G."/>
            <person name="Bluhm B."/>
            <person name="Cannon C."/>
            <person name="Castanera R."/>
            <person name="Culley D."/>
            <person name="Daum C."/>
            <person name="Ezra D."/>
            <person name="Gonzalez J."/>
            <person name="Henrissat B."/>
            <person name="Kuo A."/>
            <person name="Liang C."/>
            <person name="Lipzen A."/>
            <person name="Lutzoni F."/>
            <person name="Magnuson J."/>
            <person name="Mondo S."/>
            <person name="Nolan M."/>
            <person name="Ohm R."/>
            <person name="Pangilinan J."/>
            <person name="Park H.-J."/>
            <person name="Ramirez L."/>
            <person name="Alfaro M."/>
            <person name="Sun H."/>
            <person name="Tritt A."/>
            <person name="Yoshinaga Y."/>
            <person name="Zwiers L.-H."/>
            <person name="Turgeon B."/>
            <person name="Goodwin S."/>
            <person name="Spatafora J."/>
            <person name="Crous P."/>
            <person name="Grigoriev I."/>
        </authorList>
    </citation>
    <scope>NUCLEOTIDE SEQUENCE</scope>
    <source>
        <strain evidence="2">CBS 119925</strain>
    </source>
</reference>
<evidence type="ECO:0000256" key="1">
    <source>
        <dbReference type="SAM" id="MobiDB-lite"/>
    </source>
</evidence>
<feature type="compositionally biased region" description="Basic and acidic residues" evidence="1">
    <location>
        <begin position="28"/>
        <end position="38"/>
    </location>
</feature>
<accession>A0A6A6VGC2</accession>
<dbReference type="Proteomes" id="UP000799440">
    <property type="component" value="Unassembled WGS sequence"/>
</dbReference>
<feature type="compositionally biased region" description="Basic residues" evidence="1">
    <location>
        <begin position="422"/>
        <end position="440"/>
    </location>
</feature>
<feature type="compositionally biased region" description="Acidic residues" evidence="1">
    <location>
        <begin position="200"/>
        <end position="211"/>
    </location>
</feature>
<feature type="compositionally biased region" description="Basic residues" evidence="1">
    <location>
        <begin position="51"/>
        <end position="61"/>
    </location>
</feature>
<feature type="compositionally biased region" description="Polar residues" evidence="1">
    <location>
        <begin position="92"/>
        <end position="117"/>
    </location>
</feature>
<dbReference type="OrthoDB" id="5423493at2759"/>
<proteinExistence type="predicted"/>
<evidence type="ECO:0000313" key="3">
    <source>
        <dbReference type="Proteomes" id="UP000799440"/>
    </source>
</evidence>